<dbReference type="AlphaFoldDB" id="A0AAV7LKZ6"/>
<evidence type="ECO:0000313" key="3">
    <source>
        <dbReference type="Proteomes" id="UP001066276"/>
    </source>
</evidence>
<evidence type="ECO:0000256" key="1">
    <source>
        <dbReference type="SAM" id="MobiDB-lite"/>
    </source>
</evidence>
<dbReference type="EMBL" id="JANPWB010000015">
    <property type="protein sequence ID" value="KAJ1091174.1"/>
    <property type="molecule type" value="Genomic_DNA"/>
</dbReference>
<proteinExistence type="predicted"/>
<feature type="region of interest" description="Disordered" evidence="1">
    <location>
        <begin position="63"/>
        <end position="104"/>
    </location>
</feature>
<comment type="caution">
    <text evidence="2">The sequence shown here is derived from an EMBL/GenBank/DDBJ whole genome shotgun (WGS) entry which is preliminary data.</text>
</comment>
<evidence type="ECO:0000313" key="2">
    <source>
        <dbReference type="EMBL" id="KAJ1091174.1"/>
    </source>
</evidence>
<keyword evidence="3" id="KW-1185">Reference proteome</keyword>
<accession>A0AAV7LKZ6</accession>
<sequence>MPALGLQQKPVISPLRCLEWLCLQGVCSGCGGVSSEGSESSREKVWSNFCKTVLTYQEDLGACRSGSSGPGRKGDFSNPATESWRKRRKLQKDEREPAQRKHLC</sequence>
<organism evidence="2 3">
    <name type="scientific">Pleurodeles waltl</name>
    <name type="common">Iberian ribbed newt</name>
    <dbReference type="NCBI Taxonomy" id="8319"/>
    <lineage>
        <taxon>Eukaryota</taxon>
        <taxon>Metazoa</taxon>
        <taxon>Chordata</taxon>
        <taxon>Craniata</taxon>
        <taxon>Vertebrata</taxon>
        <taxon>Euteleostomi</taxon>
        <taxon>Amphibia</taxon>
        <taxon>Batrachia</taxon>
        <taxon>Caudata</taxon>
        <taxon>Salamandroidea</taxon>
        <taxon>Salamandridae</taxon>
        <taxon>Pleurodelinae</taxon>
        <taxon>Pleurodeles</taxon>
    </lineage>
</organism>
<reference evidence="2" key="1">
    <citation type="journal article" date="2022" name="bioRxiv">
        <title>Sequencing and chromosome-scale assembly of the giantPleurodeles waltlgenome.</title>
        <authorList>
            <person name="Brown T."/>
            <person name="Elewa A."/>
            <person name="Iarovenko S."/>
            <person name="Subramanian E."/>
            <person name="Araus A.J."/>
            <person name="Petzold A."/>
            <person name="Susuki M."/>
            <person name="Suzuki K.-i.T."/>
            <person name="Hayashi T."/>
            <person name="Toyoda A."/>
            <person name="Oliveira C."/>
            <person name="Osipova E."/>
            <person name="Leigh N.D."/>
            <person name="Simon A."/>
            <person name="Yun M.H."/>
        </authorList>
    </citation>
    <scope>NUCLEOTIDE SEQUENCE</scope>
    <source>
        <strain evidence="2">20211129_DDA</strain>
        <tissue evidence="2">Liver</tissue>
    </source>
</reference>
<feature type="compositionally biased region" description="Basic and acidic residues" evidence="1">
    <location>
        <begin position="91"/>
        <end position="104"/>
    </location>
</feature>
<protein>
    <submittedName>
        <fullName evidence="2">Uncharacterized protein</fullName>
    </submittedName>
</protein>
<name>A0AAV7LKZ6_PLEWA</name>
<dbReference type="Proteomes" id="UP001066276">
    <property type="component" value="Chromosome 11"/>
</dbReference>
<gene>
    <name evidence="2" type="ORF">NDU88_004301</name>
</gene>